<dbReference type="InterPro" id="IPR007110">
    <property type="entry name" value="Ig-like_dom"/>
</dbReference>
<dbReference type="InterPro" id="IPR003599">
    <property type="entry name" value="Ig_sub"/>
</dbReference>
<dbReference type="SMART" id="SM00409">
    <property type="entry name" value="IG"/>
    <property type="match status" value="1"/>
</dbReference>
<keyword evidence="2" id="KW-0812">Transmembrane</keyword>
<accession>A0AA88SDK2</accession>
<evidence type="ECO:0000313" key="5">
    <source>
        <dbReference type="EMBL" id="KAK2834058.1"/>
    </source>
</evidence>
<dbReference type="EMBL" id="JAVHJS010000015">
    <property type="protein sequence ID" value="KAK2834058.1"/>
    <property type="molecule type" value="Genomic_DNA"/>
</dbReference>
<comment type="caution">
    <text evidence="5">The sequence shown here is derived from an EMBL/GenBank/DDBJ whole genome shotgun (WGS) entry which is preliminary data.</text>
</comment>
<keyword evidence="3" id="KW-0732">Signal</keyword>
<evidence type="ECO:0000256" key="2">
    <source>
        <dbReference type="SAM" id="Phobius"/>
    </source>
</evidence>
<evidence type="ECO:0000259" key="4">
    <source>
        <dbReference type="PROSITE" id="PS50835"/>
    </source>
</evidence>
<reference evidence="5" key="1">
    <citation type="submission" date="2023-08" db="EMBL/GenBank/DDBJ databases">
        <title>Pelteobagrus vachellii genome.</title>
        <authorList>
            <person name="Liu H."/>
        </authorList>
    </citation>
    <scope>NUCLEOTIDE SEQUENCE</scope>
    <source>
        <strain evidence="5">PRFRI_2022a</strain>
        <tissue evidence="5">Muscle</tissue>
    </source>
</reference>
<feature type="region of interest" description="Disordered" evidence="1">
    <location>
        <begin position="179"/>
        <end position="224"/>
    </location>
</feature>
<feature type="signal peptide" evidence="3">
    <location>
        <begin position="1"/>
        <end position="27"/>
    </location>
</feature>
<dbReference type="Gene3D" id="2.60.40.10">
    <property type="entry name" value="Immunoglobulins"/>
    <property type="match status" value="1"/>
</dbReference>
<evidence type="ECO:0000313" key="6">
    <source>
        <dbReference type="Proteomes" id="UP001187315"/>
    </source>
</evidence>
<protein>
    <recommendedName>
        <fullName evidence="4">Ig-like domain-containing protein</fullName>
    </recommendedName>
</protein>
<gene>
    <name evidence="5" type="ORF">Q7C36_014759</name>
</gene>
<evidence type="ECO:0000256" key="1">
    <source>
        <dbReference type="SAM" id="MobiDB-lite"/>
    </source>
</evidence>
<feature type="transmembrane region" description="Helical" evidence="2">
    <location>
        <begin position="151"/>
        <end position="173"/>
    </location>
</feature>
<feature type="compositionally biased region" description="Basic residues" evidence="1">
    <location>
        <begin position="212"/>
        <end position="224"/>
    </location>
</feature>
<dbReference type="InterPro" id="IPR013106">
    <property type="entry name" value="Ig_V-set"/>
</dbReference>
<feature type="compositionally biased region" description="Low complexity" evidence="1">
    <location>
        <begin position="179"/>
        <end position="190"/>
    </location>
</feature>
<dbReference type="AlphaFoldDB" id="A0AA88SDK2"/>
<organism evidence="5 6">
    <name type="scientific">Tachysurus vachellii</name>
    <name type="common">Darkbarbel catfish</name>
    <name type="synonym">Pelteobagrus vachellii</name>
    <dbReference type="NCBI Taxonomy" id="175792"/>
    <lineage>
        <taxon>Eukaryota</taxon>
        <taxon>Metazoa</taxon>
        <taxon>Chordata</taxon>
        <taxon>Craniata</taxon>
        <taxon>Vertebrata</taxon>
        <taxon>Euteleostomi</taxon>
        <taxon>Actinopterygii</taxon>
        <taxon>Neopterygii</taxon>
        <taxon>Teleostei</taxon>
        <taxon>Ostariophysi</taxon>
        <taxon>Siluriformes</taxon>
        <taxon>Bagridae</taxon>
        <taxon>Tachysurus</taxon>
    </lineage>
</organism>
<feature type="domain" description="Ig-like" evidence="4">
    <location>
        <begin position="19"/>
        <end position="122"/>
    </location>
</feature>
<dbReference type="SUPFAM" id="SSF48726">
    <property type="entry name" value="Immunoglobulin"/>
    <property type="match status" value="1"/>
</dbReference>
<evidence type="ECO:0000256" key="3">
    <source>
        <dbReference type="SAM" id="SignalP"/>
    </source>
</evidence>
<keyword evidence="2" id="KW-1133">Transmembrane helix</keyword>
<dbReference type="Pfam" id="PF07686">
    <property type="entry name" value="V-set"/>
    <property type="match status" value="1"/>
</dbReference>
<dbReference type="PROSITE" id="PS50835">
    <property type="entry name" value="IG_LIKE"/>
    <property type="match status" value="1"/>
</dbReference>
<keyword evidence="2" id="KW-0472">Membrane</keyword>
<proteinExistence type="predicted"/>
<dbReference type="InterPro" id="IPR036179">
    <property type="entry name" value="Ig-like_dom_sf"/>
</dbReference>
<keyword evidence="6" id="KW-1185">Reference proteome</keyword>
<dbReference type="Proteomes" id="UP001187315">
    <property type="component" value="Unassembled WGS sequence"/>
</dbReference>
<feature type="chain" id="PRO_5041652499" description="Ig-like domain-containing protein" evidence="3">
    <location>
        <begin position="28"/>
        <end position="244"/>
    </location>
</feature>
<name>A0AA88SDK2_TACVA</name>
<dbReference type="InterPro" id="IPR013783">
    <property type="entry name" value="Ig-like_fold"/>
</dbReference>
<sequence>MSQILSLFTPQLLFGVFWPSILQITSADQVSVHPGENITLPCNISITTNYTQILWYRLGSEEVKLLISAEQGRLIKKFFPTYNVNESQFGITETCSLVIFDVRQTDLGFHYCEGRKDKTHIQFGKLIRVTEDHDTSSKPPDTEPCTRSEMWITRTVCLISALINLICMCVFCYRFKGRSASSSSSSSSSSYCCSNRKGSTEKEENVHYASIQHKRKHRAAAKKKTSSDWENVTYATVTLQARRH</sequence>